<feature type="binding site" evidence="3">
    <location>
        <position position="181"/>
    </location>
    <ligand>
        <name>a divalent metal cation</name>
        <dbReference type="ChEBI" id="CHEBI:60240"/>
    </ligand>
</feature>
<name>A0A427YW14_9TREE</name>
<dbReference type="Pfam" id="PF08450">
    <property type="entry name" value="SGL"/>
    <property type="match status" value="1"/>
</dbReference>
<dbReference type="PANTHER" id="PTHR10907:SF47">
    <property type="entry name" value="REGUCALCIN"/>
    <property type="match status" value="1"/>
</dbReference>
<evidence type="ECO:0000256" key="1">
    <source>
        <dbReference type="ARBA" id="ARBA00008853"/>
    </source>
</evidence>
<feature type="binding site" evidence="3">
    <location>
        <position position="132"/>
    </location>
    <ligand>
        <name>substrate</name>
    </ligand>
</feature>
<evidence type="ECO:0000256" key="4">
    <source>
        <dbReference type="SAM" id="MobiDB-lite"/>
    </source>
</evidence>
<feature type="binding site" evidence="3">
    <location>
        <position position="130"/>
    </location>
    <ligand>
        <name>substrate</name>
    </ligand>
</feature>
<dbReference type="SUPFAM" id="SSF63829">
    <property type="entry name" value="Calcium-dependent phosphotriesterase"/>
    <property type="match status" value="1"/>
</dbReference>
<keyword evidence="7" id="KW-1185">Reference proteome</keyword>
<dbReference type="OrthoDB" id="423498at2759"/>
<dbReference type="GO" id="GO:0005509">
    <property type="term" value="F:calcium ion binding"/>
    <property type="evidence" value="ECO:0007669"/>
    <property type="project" value="TreeGrafter"/>
</dbReference>
<feature type="domain" description="SMP-30/Gluconolactonase/LRE-like region" evidence="5">
    <location>
        <begin position="23"/>
        <end position="298"/>
    </location>
</feature>
<evidence type="ECO:0000256" key="3">
    <source>
        <dbReference type="PIRSR" id="PIRSR605511-2"/>
    </source>
</evidence>
<evidence type="ECO:0000256" key="2">
    <source>
        <dbReference type="PIRSR" id="PIRSR605511-1"/>
    </source>
</evidence>
<dbReference type="GO" id="GO:0004341">
    <property type="term" value="F:gluconolactonase activity"/>
    <property type="evidence" value="ECO:0007669"/>
    <property type="project" value="TreeGrafter"/>
</dbReference>
<comment type="caution">
    <text evidence="6">The sequence shown here is derived from an EMBL/GenBank/DDBJ whole genome shotgun (WGS) entry which is preliminary data.</text>
</comment>
<feature type="binding site" evidence="3">
    <location>
        <position position="25"/>
    </location>
    <ligand>
        <name>a divalent metal cation</name>
        <dbReference type="ChEBI" id="CHEBI:60240"/>
    </ligand>
</feature>
<dbReference type="InterPro" id="IPR013658">
    <property type="entry name" value="SGL"/>
</dbReference>
<dbReference type="InterPro" id="IPR011042">
    <property type="entry name" value="6-blade_b-propeller_TolB-like"/>
</dbReference>
<dbReference type="Gene3D" id="2.120.10.30">
    <property type="entry name" value="TolB, C-terminal domain"/>
    <property type="match status" value="1"/>
</dbReference>
<protein>
    <recommendedName>
        <fullName evidence="5">SMP-30/Gluconolactonase/LRE-like region domain-containing protein</fullName>
    </recommendedName>
</protein>
<dbReference type="InterPro" id="IPR005511">
    <property type="entry name" value="SMP-30"/>
</dbReference>
<proteinExistence type="inferred from homology"/>
<comment type="similarity">
    <text evidence="1">Belongs to the SMP-30/CGR1 family.</text>
</comment>
<dbReference type="GO" id="GO:0019853">
    <property type="term" value="P:L-ascorbic acid biosynthetic process"/>
    <property type="evidence" value="ECO:0007669"/>
    <property type="project" value="TreeGrafter"/>
</dbReference>
<organism evidence="6 7">
    <name type="scientific">Saitozyma podzolica</name>
    <dbReference type="NCBI Taxonomy" id="1890683"/>
    <lineage>
        <taxon>Eukaryota</taxon>
        <taxon>Fungi</taxon>
        <taxon>Dikarya</taxon>
        <taxon>Basidiomycota</taxon>
        <taxon>Agaricomycotina</taxon>
        <taxon>Tremellomycetes</taxon>
        <taxon>Tremellales</taxon>
        <taxon>Trimorphomycetaceae</taxon>
        <taxon>Saitozyma</taxon>
    </lineage>
</organism>
<dbReference type="AlphaFoldDB" id="A0A427YW14"/>
<dbReference type="EMBL" id="RSCD01000001">
    <property type="protein sequence ID" value="RSH95287.1"/>
    <property type="molecule type" value="Genomic_DNA"/>
</dbReference>
<feature type="compositionally biased region" description="Low complexity" evidence="4">
    <location>
        <begin position="353"/>
        <end position="366"/>
    </location>
</feature>
<feature type="binding site" evidence="3">
    <location>
        <position position="238"/>
    </location>
    <ligand>
        <name>a divalent metal cation</name>
        <dbReference type="ChEBI" id="CHEBI:60240"/>
    </ligand>
</feature>
<sequence>MSPSAASVPLFEAELLLECKNVLGEGILWDSKEKLLHWVDIDTAEVHTLEPKSMKYSVDSYARETKYITALALRESEPGFIGTTQDTVALFSSPTPPTEVTTAPTRTSMQTTKTLSKPLPEEFVADGTTRFNDGGCDPKGRFFAGSMALPELEDGKKRGVVWRIDPDGKQTPVMDNIDTSNGIGWSPDGETMYYIDSGADELLTFAYDTTTGIFSDRKVFQSSVAPIDASKPTQGVFDGLCLDGVGNIWVARWSDERIVGFSPDGKQIANIKVPLCKSPTIPCFGGDNLETMYIATAHSKLAGKGDIQSSFPNSGDLFKVDFSQGSAIRKVLGEGWKGAERHRQLQAKRVRSEPALTELEAPAEADTAQKSHTDVQASRKPLLAAREDLAERPVEVGQERDDLGLSCDLGVDAADEGVEGADGVMEDLGDLGPAIPETLISCQLKPAEQTTNRPTGVHVQAGLGGVERAAEVGELEVDVDLGGGRGDLAARVLWR</sequence>
<dbReference type="PRINTS" id="PR01790">
    <property type="entry name" value="SMP30FAMILY"/>
</dbReference>
<evidence type="ECO:0000259" key="5">
    <source>
        <dbReference type="Pfam" id="PF08450"/>
    </source>
</evidence>
<keyword evidence="3" id="KW-0479">Metal-binding</keyword>
<dbReference type="STRING" id="1890683.A0A427YW14"/>
<evidence type="ECO:0000313" key="6">
    <source>
        <dbReference type="EMBL" id="RSH95287.1"/>
    </source>
</evidence>
<comment type="cofactor">
    <cofactor evidence="3">
        <name>Zn(2+)</name>
        <dbReference type="ChEBI" id="CHEBI:29105"/>
    </cofactor>
    <text evidence="3">Binds 1 divalent metal cation per subunit.</text>
</comment>
<reference evidence="6 7" key="1">
    <citation type="submission" date="2018-11" db="EMBL/GenBank/DDBJ databases">
        <title>Genome sequence of Saitozyma podzolica DSM 27192.</title>
        <authorList>
            <person name="Aliyu H."/>
            <person name="Gorte O."/>
            <person name="Ochsenreither K."/>
        </authorList>
    </citation>
    <scope>NUCLEOTIDE SEQUENCE [LARGE SCALE GENOMIC DNA]</scope>
    <source>
        <strain evidence="6 7">DSM 27192</strain>
    </source>
</reference>
<gene>
    <name evidence="6" type="ORF">EHS25_000374</name>
</gene>
<dbReference type="Proteomes" id="UP000279259">
    <property type="component" value="Unassembled WGS sequence"/>
</dbReference>
<feature type="region of interest" description="Disordered" evidence="4">
    <location>
        <begin position="348"/>
        <end position="379"/>
    </location>
</feature>
<accession>A0A427YW14</accession>
<evidence type="ECO:0000313" key="7">
    <source>
        <dbReference type="Proteomes" id="UP000279259"/>
    </source>
</evidence>
<keyword evidence="3" id="KW-0862">Zinc</keyword>
<feature type="active site" description="Proton donor/acceptor" evidence="2">
    <location>
        <position position="238"/>
    </location>
</feature>
<dbReference type="PANTHER" id="PTHR10907">
    <property type="entry name" value="REGUCALCIN"/>
    <property type="match status" value="1"/>
</dbReference>